<evidence type="ECO:0000313" key="2">
    <source>
        <dbReference type="Proteomes" id="UP000308632"/>
    </source>
</evidence>
<name>A0A4U5X1B7_STRGB</name>
<evidence type="ECO:0000313" key="1">
    <source>
        <dbReference type="EMBL" id="TKT08142.1"/>
    </source>
</evidence>
<dbReference type="Proteomes" id="UP000308632">
    <property type="component" value="Unassembled WGS sequence"/>
</dbReference>
<organism evidence="1 2">
    <name type="scientific">Streptomyces galbus</name>
    <dbReference type="NCBI Taxonomy" id="33898"/>
    <lineage>
        <taxon>Bacteria</taxon>
        <taxon>Bacillati</taxon>
        <taxon>Actinomycetota</taxon>
        <taxon>Actinomycetes</taxon>
        <taxon>Kitasatosporales</taxon>
        <taxon>Streptomycetaceae</taxon>
        <taxon>Streptomyces</taxon>
    </lineage>
</organism>
<dbReference type="AlphaFoldDB" id="A0A4U5X1B7"/>
<accession>A0A4U5X1B7</accession>
<gene>
    <name evidence="1" type="ORF">E4U92_19320</name>
</gene>
<comment type="caution">
    <text evidence="1">The sequence shown here is derived from an EMBL/GenBank/DDBJ whole genome shotgun (WGS) entry which is preliminary data.</text>
</comment>
<dbReference type="RefSeq" id="WP_137301678.1">
    <property type="nucleotide sequence ID" value="NZ_BMVD01000008.1"/>
</dbReference>
<evidence type="ECO:0008006" key="3">
    <source>
        <dbReference type="Google" id="ProtNLM"/>
    </source>
</evidence>
<protein>
    <recommendedName>
        <fullName evidence="3">Mycothiol-dependent maleylpyruvate isomerase metal-binding domain-containing protein</fullName>
    </recommendedName>
</protein>
<reference evidence="1 2" key="1">
    <citation type="submission" date="2019-04" db="EMBL/GenBank/DDBJ databases">
        <title>Streptomyces lasaliensis sp.nov., an Actinomycete isolated from soil which produces the polyether antibiotic lasalocid.</title>
        <authorList>
            <person name="Erwin G."/>
            <person name="Haber C."/>
        </authorList>
    </citation>
    <scope>NUCLEOTIDE SEQUENCE [LARGE SCALE GENOMIC DNA]</scope>
    <source>
        <strain evidence="1 2">DSM 40089</strain>
    </source>
</reference>
<dbReference type="EMBL" id="SZPR01000015">
    <property type="protein sequence ID" value="TKT08142.1"/>
    <property type="molecule type" value="Genomic_DNA"/>
</dbReference>
<proteinExistence type="predicted"/>
<sequence length="134" mass="14424">MASARRAGVVRHVVEDVIGAHLATLVRHLADSDLPRDAARAHWAALPASYEFALHAWDINQTTGCRTPLPPTLVEALLAHAPLVVDGVDRTDLFAPPLSPPRPGHPTDRLLALFGRRALPAARHPKPTGRSTPL</sequence>